<dbReference type="InterPro" id="IPR015815">
    <property type="entry name" value="HIBADH-related"/>
</dbReference>
<keyword evidence="8" id="KW-1185">Reference proteome</keyword>
<feature type="domain" description="3-hydroxyisobutyrate dehydrogenase-like NAD-binding" evidence="6">
    <location>
        <begin position="165"/>
        <end position="283"/>
    </location>
</feature>
<evidence type="ECO:0000256" key="4">
    <source>
        <dbReference type="PIRSR" id="PIRSR000103-1"/>
    </source>
</evidence>
<evidence type="ECO:0000256" key="1">
    <source>
        <dbReference type="ARBA" id="ARBA00009080"/>
    </source>
</evidence>
<dbReference type="SUPFAM" id="SSF48179">
    <property type="entry name" value="6-phosphogluconate dehydrogenase C-terminal domain-like"/>
    <property type="match status" value="1"/>
</dbReference>
<reference evidence="7 8" key="1">
    <citation type="submission" date="2017-07" db="EMBL/GenBank/DDBJ databases">
        <title>Genome sequencing and assembly of Paenibacillus rigui.</title>
        <authorList>
            <person name="Mayilraj S."/>
        </authorList>
    </citation>
    <scope>NUCLEOTIDE SEQUENCE [LARGE SCALE GENOMIC DNA]</scope>
    <source>
        <strain evidence="7 8">JCM 16352</strain>
    </source>
</reference>
<dbReference type="Pfam" id="PF14833">
    <property type="entry name" value="NAD_binding_11"/>
    <property type="match status" value="1"/>
</dbReference>
<dbReference type="InterPro" id="IPR013328">
    <property type="entry name" value="6PGD_dom2"/>
</dbReference>
<dbReference type="InterPro" id="IPR036291">
    <property type="entry name" value="NAD(P)-bd_dom_sf"/>
</dbReference>
<keyword evidence="2" id="KW-0560">Oxidoreductase</keyword>
<comment type="caution">
    <text evidence="7">The sequence shown here is derived from an EMBL/GenBank/DDBJ whole genome shotgun (WGS) entry which is preliminary data.</text>
</comment>
<name>A0A229UJN7_9BACL</name>
<organism evidence="7 8">
    <name type="scientific">Paenibacillus rigui</name>
    <dbReference type="NCBI Taxonomy" id="554312"/>
    <lineage>
        <taxon>Bacteria</taxon>
        <taxon>Bacillati</taxon>
        <taxon>Bacillota</taxon>
        <taxon>Bacilli</taxon>
        <taxon>Bacillales</taxon>
        <taxon>Paenibacillaceae</taxon>
        <taxon>Paenibacillus</taxon>
    </lineage>
</organism>
<comment type="similarity">
    <text evidence="1">Belongs to the HIBADH-related family.</text>
</comment>
<feature type="active site" evidence="4">
    <location>
        <position position="171"/>
    </location>
</feature>
<dbReference type="SUPFAM" id="SSF51735">
    <property type="entry name" value="NAD(P)-binding Rossmann-fold domains"/>
    <property type="match status" value="1"/>
</dbReference>
<evidence type="ECO:0000256" key="3">
    <source>
        <dbReference type="ARBA" id="ARBA00023027"/>
    </source>
</evidence>
<dbReference type="AlphaFoldDB" id="A0A229UJN7"/>
<dbReference type="PIRSF" id="PIRSF000103">
    <property type="entry name" value="HIBADH"/>
    <property type="match status" value="1"/>
</dbReference>
<dbReference type="InterPro" id="IPR002204">
    <property type="entry name" value="3-OH-isobutyrate_DH-rel_CS"/>
</dbReference>
<dbReference type="PROSITE" id="PS00895">
    <property type="entry name" value="3_HYDROXYISOBUT_DH"/>
    <property type="match status" value="1"/>
</dbReference>
<dbReference type="Pfam" id="PF03446">
    <property type="entry name" value="NAD_binding_2"/>
    <property type="match status" value="1"/>
</dbReference>
<dbReference type="Gene3D" id="3.40.50.720">
    <property type="entry name" value="NAD(P)-binding Rossmann-like Domain"/>
    <property type="match status" value="1"/>
</dbReference>
<evidence type="ECO:0000313" key="8">
    <source>
        <dbReference type="Proteomes" id="UP000215509"/>
    </source>
</evidence>
<sequence length="296" mass="31537">MEKLGFIGLGHMGLPMARNLLKTGREVYGLNRSKGAEQRFVEAGGRAGGSIAELTREADVVMTCLPMPQDVEAVYLGDNGIVQHGKEGQVLIDFSTVSPGVVRKVAAAAERKGMAFLDAPVSGGTVGAETGTLSIMAGGKPEIFARVKPVLEALGQNIYHVGEVGSGTIVKLINQLMVGIHTQAASEALVLGQQLGIDSDTLFPILNASFAQSRILERHYVQYVAKGRFEAGFAIKLLHKDLSLVNQMADEQQVELALGRQALSLLSEASQTELAGKDMSAMFLYQQSKLLEANEG</sequence>
<dbReference type="Gene3D" id="1.10.1040.10">
    <property type="entry name" value="N-(1-d-carboxylethyl)-l-norvaline Dehydrogenase, domain 2"/>
    <property type="match status" value="1"/>
</dbReference>
<protein>
    <submittedName>
        <fullName evidence="7">3-hydroxyisobutyrate dehydrogenase</fullName>
    </submittedName>
</protein>
<evidence type="ECO:0000313" key="7">
    <source>
        <dbReference type="EMBL" id="OXM83591.1"/>
    </source>
</evidence>
<dbReference type="PANTHER" id="PTHR22981">
    <property type="entry name" value="3-HYDROXYISOBUTYRATE DEHYDROGENASE-RELATED"/>
    <property type="match status" value="1"/>
</dbReference>
<accession>A0A229UJN7</accession>
<proteinExistence type="inferred from homology"/>
<dbReference type="RefSeq" id="WP_094017633.1">
    <property type="nucleotide sequence ID" value="NZ_NMQW01000043.1"/>
</dbReference>
<dbReference type="GO" id="GO:0016054">
    <property type="term" value="P:organic acid catabolic process"/>
    <property type="evidence" value="ECO:0007669"/>
    <property type="project" value="UniProtKB-ARBA"/>
</dbReference>
<dbReference type="GO" id="GO:0050661">
    <property type="term" value="F:NADP binding"/>
    <property type="evidence" value="ECO:0007669"/>
    <property type="project" value="InterPro"/>
</dbReference>
<dbReference type="GO" id="GO:0016616">
    <property type="term" value="F:oxidoreductase activity, acting on the CH-OH group of donors, NAD or NADP as acceptor"/>
    <property type="evidence" value="ECO:0007669"/>
    <property type="project" value="TreeGrafter"/>
</dbReference>
<evidence type="ECO:0000259" key="5">
    <source>
        <dbReference type="Pfam" id="PF03446"/>
    </source>
</evidence>
<dbReference type="InterPro" id="IPR006115">
    <property type="entry name" value="6PGDH_NADP-bd"/>
</dbReference>
<dbReference type="InterPro" id="IPR008927">
    <property type="entry name" value="6-PGluconate_DH-like_C_sf"/>
</dbReference>
<dbReference type="InterPro" id="IPR029154">
    <property type="entry name" value="HIBADH-like_NADP-bd"/>
</dbReference>
<evidence type="ECO:0000259" key="6">
    <source>
        <dbReference type="Pfam" id="PF14833"/>
    </source>
</evidence>
<feature type="domain" description="6-phosphogluconate dehydrogenase NADP-binding" evidence="5">
    <location>
        <begin position="3"/>
        <end position="162"/>
    </location>
</feature>
<dbReference type="GO" id="GO:0051287">
    <property type="term" value="F:NAD binding"/>
    <property type="evidence" value="ECO:0007669"/>
    <property type="project" value="InterPro"/>
</dbReference>
<dbReference type="EMBL" id="NMQW01000043">
    <property type="protein sequence ID" value="OXM83591.1"/>
    <property type="molecule type" value="Genomic_DNA"/>
</dbReference>
<evidence type="ECO:0000256" key="2">
    <source>
        <dbReference type="ARBA" id="ARBA00023002"/>
    </source>
</evidence>
<gene>
    <name evidence="7" type="ORF">CF651_25140</name>
</gene>
<dbReference type="Proteomes" id="UP000215509">
    <property type="component" value="Unassembled WGS sequence"/>
</dbReference>
<keyword evidence="3" id="KW-0520">NAD</keyword>
<dbReference type="OrthoDB" id="9786703at2"/>
<dbReference type="PANTHER" id="PTHR22981:SF7">
    <property type="entry name" value="3-HYDROXYISOBUTYRATE DEHYDROGENASE, MITOCHONDRIAL"/>
    <property type="match status" value="1"/>
</dbReference>